<comment type="caution">
    <text evidence="1">The sequence shown here is derived from an EMBL/GenBank/DDBJ whole genome shotgun (WGS) entry which is preliminary data.</text>
</comment>
<proteinExistence type="predicted"/>
<sequence length="192" mass="21695">MVAPKRWLRVGGLYWRLQFSRTTANALIASVYPVSPSGHVDQLNNVSPVFFTRSAEPAIGRLLNNGPLFDHYLLADVGYRALVEPCPAFPAELVYPSAYAFVFFPVQYGMLFERYLYSIARKVDWTMAPSVIGRMTLSDDEIRILVTDRQHLRMTAYHAAASISQPTEGGLPAYMHLLHSQPLQWVVWCTSD</sequence>
<keyword evidence="2" id="KW-1185">Reference proteome</keyword>
<dbReference type="EMBL" id="JAGMUX010000006">
    <property type="protein sequence ID" value="KAH7255251.1"/>
    <property type="molecule type" value="Genomic_DNA"/>
</dbReference>
<accession>A0A9P9KFD4</accession>
<gene>
    <name evidence="1" type="ORF">BKA55DRAFT_537670</name>
</gene>
<name>A0A9P9KFD4_FUSRE</name>
<organism evidence="1 2">
    <name type="scientific">Fusarium redolens</name>
    <dbReference type="NCBI Taxonomy" id="48865"/>
    <lineage>
        <taxon>Eukaryota</taxon>
        <taxon>Fungi</taxon>
        <taxon>Dikarya</taxon>
        <taxon>Ascomycota</taxon>
        <taxon>Pezizomycotina</taxon>
        <taxon>Sordariomycetes</taxon>
        <taxon>Hypocreomycetidae</taxon>
        <taxon>Hypocreales</taxon>
        <taxon>Nectriaceae</taxon>
        <taxon>Fusarium</taxon>
        <taxon>Fusarium redolens species complex</taxon>
    </lineage>
</organism>
<dbReference type="RefSeq" id="XP_046050820.1">
    <property type="nucleotide sequence ID" value="XM_046189942.1"/>
</dbReference>
<dbReference type="Proteomes" id="UP000720189">
    <property type="component" value="Unassembled WGS sequence"/>
</dbReference>
<dbReference type="AlphaFoldDB" id="A0A9P9KFD4"/>
<reference evidence="1" key="1">
    <citation type="journal article" date="2021" name="Nat. Commun.">
        <title>Genetic determinants of endophytism in the Arabidopsis root mycobiome.</title>
        <authorList>
            <person name="Mesny F."/>
            <person name="Miyauchi S."/>
            <person name="Thiergart T."/>
            <person name="Pickel B."/>
            <person name="Atanasova L."/>
            <person name="Karlsson M."/>
            <person name="Huettel B."/>
            <person name="Barry K.W."/>
            <person name="Haridas S."/>
            <person name="Chen C."/>
            <person name="Bauer D."/>
            <person name="Andreopoulos W."/>
            <person name="Pangilinan J."/>
            <person name="LaButti K."/>
            <person name="Riley R."/>
            <person name="Lipzen A."/>
            <person name="Clum A."/>
            <person name="Drula E."/>
            <person name="Henrissat B."/>
            <person name="Kohler A."/>
            <person name="Grigoriev I.V."/>
            <person name="Martin F.M."/>
            <person name="Hacquard S."/>
        </authorList>
    </citation>
    <scope>NUCLEOTIDE SEQUENCE</scope>
    <source>
        <strain evidence="1">MPI-CAGE-AT-0023</strain>
    </source>
</reference>
<evidence type="ECO:0000313" key="1">
    <source>
        <dbReference type="EMBL" id="KAH7255251.1"/>
    </source>
</evidence>
<evidence type="ECO:0000313" key="2">
    <source>
        <dbReference type="Proteomes" id="UP000720189"/>
    </source>
</evidence>
<protein>
    <submittedName>
        <fullName evidence="1">Uncharacterized protein</fullName>
    </submittedName>
</protein>
<dbReference type="GeneID" id="70219896"/>